<accession>A0ABP0TDA2</accession>
<dbReference type="PANTHER" id="PTHR43447">
    <property type="entry name" value="ALPHA-AMYLASE"/>
    <property type="match status" value="1"/>
</dbReference>
<dbReference type="SUPFAM" id="SSF51445">
    <property type="entry name" value="(Trans)glycosidases"/>
    <property type="match status" value="1"/>
</dbReference>
<dbReference type="InterPro" id="IPR017853">
    <property type="entry name" value="GH"/>
</dbReference>
<dbReference type="InterPro" id="IPR006047">
    <property type="entry name" value="GH13_cat_dom"/>
</dbReference>
<evidence type="ECO:0000256" key="6">
    <source>
        <dbReference type="ARBA" id="ARBA00023295"/>
    </source>
</evidence>
<dbReference type="SMART" id="SM00642">
    <property type="entry name" value="Aamy"/>
    <property type="match status" value="1"/>
</dbReference>
<reference evidence="11" key="1">
    <citation type="submission" date="2024-02" db="EMBL/GenBank/DDBJ databases">
        <authorList>
            <consortium name="ELIXIR-Norway"/>
            <consortium name="Elixir Norway"/>
        </authorList>
    </citation>
    <scope>NUCLEOTIDE SEQUENCE</scope>
</reference>
<evidence type="ECO:0000256" key="7">
    <source>
        <dbReference type="ARBA" id="ARBA00030238"/>
    </source>
</evidence>
<evidence type="ECO:0000256" key="1">
    <source>
        <dbReference type="ARBA" id="ARBA00000548"/>
    </source>
</evidence>
<dbReference type="Pfam" id="PF07821">
    <property type="entry name" value="Alpha-amyl_C2"/>
    <property type="match status" value="1"/>
</dbReference>
<evidence type="ECO:0000259" key="10">
    <source>
        <dbReference type="SMART" id="SM00810"/>
    </source>
</evidence>
<name>A0ABP0TDA2_9BRYO</name>
<dbReference type="Proteomes" id="UP001497512">
    <property type="component" value="Chromosome 10"/>
</dbReference>
<evidence type="ECO:0000256" key="8">
    <source>
        <dbReference type="SAM" id="MobiDB-lite"/>
    </source>
</evidence>
<evidence type="ECO:0000259" key="9">
    <source>
        <dbReference type="SMART" id="SM00642"/>
    </source>
</evidence>
<evidence type="ECO:0000256" key="3">
    <source>
        <dbReference type="ARBA" id="ARBA00012595"/>
    </source>
</evidence>
<keyword evidence="12" id="KW-1185">Reference proteome</keyword>
<dbReference type="InterPro" id="IPR012850">
    <property type="entry name" value="A-amylase_bs_C"/>
</dbReference>
<dbReference type="EC" id="3.2.1.1" evidence="3"/>
<keyword evidence="4" id="KW-0378">Hydrolase</keyword>
<evidence type="ECO:0000256" key="4">
    <source>
        <dbReference type="ARBA" id="ARBA00022801"/>
    </source>
</evidence>
<evidence type="ECO:0000313" key="11">
    <source>
        <dbReference type="EMBL" id="CAK9193722.1"/>
    </source>
</evidence>
<keyword evidence="6" id="KW-0326">Glycosidase</keyword>
<dbReference type="CDD" id="cd11314">
    <property type="entry name" value="AmyAc_arch_bac_plant_AmyA"/>
    <property type="match status" value="1"/>
</dbReference>
<feature type="domain" description="Glycosyl hydrolase family 13 catalytic" evidence="9">
    <location>
        <begin position="439"/>
        <end position="767"/>
    </location>
</feature>
<comment type="catalytic activity">
    <reaction evidence="1">
        <text>Endohydrolysis of (1-&gt;4)-alpha-D-glucosidic linkages in polysaccharides containing three or more (1-&gt;4)-alpha-linked D-glucose units.</text>
        <dbReference type="EC" id="3.2.1.1"/>
    </reaction>
</comment>
<dbReference type="Gene3D" id="3.20.20.80">
    <property type="entry name" value="Glycosidases"/>
    <property type="match status" value="1"/>
</dbReference>
<sequence length="832" mass="92686">MLSSPHANVSGVSWKPPAPSSLLLLLQQPVPSRHCAYPPSLVHNSSSLCPHLRTLFAAERILQIEKHHREQFKRKHASPFVIAASKEGEDADVLEGAGSQEVVKFSQRSHISNDAEISGCLDQETSPKESSADSNLKVSKRLRPPAADDTAASAVMEVQVAIDIALTAAGTAREQAQIAEVILVEHPGLLQKLSKGEKKLLSLKESLLSAVYHLEVANTAIENLHREIEAAKDLTKADELHIPAAEASVHKVQFATYELENSSRDAPEVRMNAAAVRGVSARVASNAQLEALQAANSDHKSDEERAKVIGGGRLGLLLEKESRRQDLLANGLRRETPEWMKRRLMLGQQGLPPRTSLLNSADVEAMLPLELPSPKDVWSIASAKVKDDMYTAQAAEKQALDLQRKVLQQTLERKTAKKWVKDPEAAEGKLASGTGTGREIVFQGFNWESWRRDWWLELAPKAADLSQCGITTVWLPPPTHSVAPQGYMPGDLYNMNSAYGTEDELKQCITEMHNHNILVLGDVVLNHRCAQKQDANGVWNVFGGKLDWGPEAIVKDDPNFQGHGNPSSGDFFHAAPNIDHSQAFVRKDIKEWMKWLRNDFQFDGWRLDFVRGFWGGYIKEYIEATKPAFAIGEYWDSLAYEGGKVCYNQDSHRQRIIDWINAAGGTSSAFDVTTKGILHSALHGEFWRLIDPTGKPPGVMGWWPSRAVTFLENHDTGSTQGHWPFPRDKIMMGYAYILTHPGTPVIFYDHFYDFGLHTQIAELIAVRTRTGVHCRSPVKIFQANFEGYVAKIGEGLVMKIGDLDWNPSKQNNLKGSWKRSVDRDGYKVWERK</sequence>
<gene>
    <name evidence="11" type="ORF">CSSPTR1EN2_LOCUS2168</name>
</gene>
<feature type="domain" description="Alpha-amylase C-terminal beta-sheet" evidence="10">
    <location>
        <begin position="768"/>
        <end position="831"/>
    </location>
</feature>
<comment type="similarity">
    <text evidence="2">Belongs to the glycosyl hydrolase 13 family.</text>
</comment>
<evidence type="ECO:0000313" key="12">
    <source>
        <dbReference type="Proteomes" id="UP001497512"/>
    </source>
</evidence>
<dbReference type="Gene3D" id="2.60.40.1180">
    <property type="entry name" value="Golgi alpha-mannosidase II"/>
    <property type="match status" value="1"/>
</dbReference>
<organism evidence="11 12">
    <name type="scientific">Sphagnum troendelagicum</name>
    <dbReference type="NCBI Taxonomy" id="128251"/>
    <lineage>
        <taxon>Eukaryota</taxon>
        <taxon>Viridiplantae</taxon>
        <taxon>Streptophyta</taxon>
        <taxon>Embryophyta</taxon>
        <taxon>Bryophyta</taxon>
        <taxon>Sphagnophytina</taxon>
        <taxon>Sphagnopsida</taxon>
        <taxon>Sphagnales</taxon>
        <taxon>Sphagnaceae</taxon>
        <taxon>Sphagnum</taxon>
    </lineage>
</organism>
<dbReference type="Pfam" id="PF00128">
    <property type="entry name" value="Alpha-amylase"/>
    <property type="match status" value="1"/>
</dbReference>
<evidence type="ECO:0000256" key="5">
    <source>
        <dbReference type="ARBA" id="ARBA00023277"/>
    </source>
</evidence>
<feature type="region of interest" description="Disordered" evidence="8">
    <location>
        <begin position="116"/>
        <end position="136"/>
    </location>
</feature>
<dbReference type="SUPFAM" id="SSF51011">
    <property type="entry name" value="Glycosyl hydrolase domain"/>
    <property type="match status" value="1"/>
</dbReference>
<dbReference type="InterPro" id="IPR013780">
    <property type="entry name" value="Glyco_hydro_b"/>
</dbReference>
<dbReference type="EMBL" id="OZ019902">
    <property type="protein sequence ID" value="CAK9193722.1"/>
    <property type="molecule type" value="Genomic_DNA"/>
</dbReference>
<dbReference type="SMART" id="SM00810">
    <property type="entry name" value="Alpha-amyl_C2"/>
    <property type="match status" value="1"/>
</dbReference>
<evidence type="ECO:0000256" key="2">
    <source>
        <dbReference type="ARBA" id="ARBA00008061"/>
    </source>
</evidence>
<proteinExistence type="inferred from homology"/>
<protein>
    <recommendedName>
        <fullName evidence="3">alpha-amylase</fullName>
        <ecNumber evidence="3">3.2.1.1</ecNumber>
    </recommendedName>
    <alternativeName>
        <fullName evidence="7">1,4-alpha-D-glucan glucanohydrolase</fullName>
    </alternativeName>
</protein>
<keyword evidence="5" id="KW-0119">Carbohydrate metabolism</keyword>